<reference evidence="2 3" key="1">
    <citation type="journal article" date="2017" name="ISME J.">
        <title>Potential for microbial H2 and metal transformations associated with novel bacteria and archaea in deep terrestrial subsurface sediments.</title>
        <authorList>
            <person name="Hernsdorf A.W."/>
            <person name="Amano Y."/>
            <person name="Miyakawa K."/>
            <person name="Ise K."/>
            <person name="Suzuki Y."/>
            <person name="Anantharaman K."/>
            <person name="Probst A."/>
            <person name="Burstein D."/>
            <person name="Thomas B.C."/>
            <person name="Banfield J.F."/>
        </authorList>
    </citation>
    <scope>NUCLEOTIDE SEQUENCE [LARGE SCALE GENOMIC DNA]</scope>
    <source>
        <strain evidence="2">HGW-Actinobacteria-3</strain>
    </source>
</reference>
<dbReference type="AlphaFoldDB" id="A0A2N3G7P2"/>
<dbReference type="Gene3D" id="2.60.290.11">
    <property type="entry name" value="TM1070-like"/>
    <property type="match status" value="4"/>
</dbReference>
<dbReference type="Pfam" id="PF08486">
    <property type="entry name" value="SpoIID"/>
    <property type="match status" value="1"/>
</dbReference>
<organism evidence="2 3">
    <name type="scientific">Candidatus Anoxymicrobium japonicum</name>
    <dbReference type="NCBI Taxonomy" id="2013648"/>
    <lineage>
        <taxon>Bacteria</taxon>
        <taxon>Bacillati</taxon>
        <taxon>Actinomycetota</taxon>
        <taxon>Candidatus Geothermincolia</taxon>
        <taxon>Candidatus Geothermincolales</taxon>
        <taxon>Candidatus Anoxymicrobiaceae</taxon>
        <taxon>Candidatus Anoxymicrobium</taxon>
    </lineage>
</organism>
<comment type="caution">
    <text evidence="2">The sequence shown here is derived from an EMBL/GenBank/DDBJ whole genome shotgun (WGS) entry which is preliminary data.</text>
</comment>
<dbReference type="EMBL" id="PHEX01000009">
    <property type="protein sequence ID" value="PKQ28642.1"/>
    <property type="molecule type" value="Genomic_DNA"/>
</dbReference>
<evidence type="ECO:0000313" key="3">
    <source>
        <dbReference type="Proteomes" id="UP000233654"/>
    </source>
</evidence>
<evidence type="ECO:0000313" key="2">
    <source>
        <dbReference type="EMBL" id="PKQ28642.1"/>
    </source>
</evidence>
<accession>A0A2N3G7P2</accession>
<protein>
    <recommendedName>
        <fullName evidence="1">Sporulation stage II protein D amidase enhancer LytB N-terminal domain-containing protein</fullName>
    </recommendedName>
</protein>
<dbReference type="InterPro" id="IPR036698">
    <property type="entry name" value="TM1070-like_sf"/>
</dbReference>
<feature type="domain" description="Sporulation stage II protein D amidase enhancer LytB N-terminal" evidence="1">
    <location>
        <begin position="109"/>
        <end position="194"/>
    </location>
</feature>
<dbReference type="Proteomes" id="UP000233654">
    <property type="component" value="Unassembled WGS sequence"/>
</dbReference>
<dbReference type="InterPro" id="IPR013693">
    <property type="entry name" value="SpoIID/LytB_N"/>
</dbReference>
<evidence type="ECO:0000259" key="1">
    <source>
        <dbReference type="Pfam" id="PF08486"/>
    </source>
</evidence>
<dbReference type="InterPro" id="IPR013486">
    <property type="entry name" value="SpoIID/LytB"/>
</dbReference>
<gene>
    <name evidence="2" type="ORF">CVT63_01640</name>
</gene>
<dbReference type="NCBIfam" id="TIGR02669">
    <property type="entry name" value="SpoIID_LytB"/>
    <property type="match status" value="1"/>
</dbReference>
<sequence length="803" mass="87351">MSIVQRNSVKVIFAMSMFLLLALILSSGAVWPVPAGGDRANAGGGASYYFVGYGRAHGVGMCMDGVYYMAKEGKKYHDILSFYYTGITFSKTDESQPIRVKGRDGQIRVWTMHDYLHHLQEEPDNYPIEELKALYVAARTYTLSCINRNKHAAEGFDICSSGDCCQACDENKNIPAYPNNNAAVDATAGEIMTYNGQPIIAAYCGSCGGHTENNEDVWNGSVIPYLRGKPDPYCCHSSRFQWSVTFSKADVEARLNSRSDTAVGSLYVMDLSSRTPGGRVKTAKLVGSSAVKYVSGSVIERLFGFSSTKFDLVRPNFDEYILVLNPNPAAATVTFTFMKPDGTTSDKIQEVAVNSRFTLNVNECMQFQEVSTRVTSNMPVIAERAMYFNYGNRFNGGSASMGVTGAQKKWYLAEGYTGGNFETYVLVQNPGPNTADIKYTFMTPGGKTPVEKTQQAPAFSRTTLCVNDVPGLENTDVSTVVECVSGDGIIAERSMYFDYMGRDGGHNAMGVPAPAESWHLAEGYTGGGFDTYVLIQNPSGKAASVEATYMKEDGVVIKKTYDIAARSRYTIHADVIPGLENAGFSTMLLSKNGVNFIAERAMYFDYDLVPLSINTVTYRERRCAVPANGAATESYSVSTARKRNAAGADAAAFECERIYGMGYSAGIDDGSDSAGVSAPSDTWYFAEGYTGGRFDTYVLIENPEAKPAEVKATFSVPTGNAVEKSYTIRAHSRFTIHVDEVEGLSNTEVSTTLRSTNGVKVVAERAMYFVYTDGYSARDGGHDTAGTTAPSKTWYFAEGYTGF</sequence>
<proteinExistence type="predicted"/>
<dbReference type="GO" id="GO:0030435">
    <property type="term" value="P:sporulation resulting in formation of a cellular spore"/>
    <property type="evidence" value="ECO:0007669"/>
    <property type="project" value="InterPro"/>
</dbReference>
<name>A0A2N3G7P2_9ACTN</name>